<dbReference type="GO" id="GO:0043683">
    <property type="term" value="P:type IV pilus assembly"/>
    <property type="evidence" value="ECO:0007669"/>
    <property type="project" value="InterPro"/>
</dbReference>
<keyword evidence="1" id="KW-0812">Transmembrane</keyword>
<keyword evidence="3" id="KW-1185">Reference proteome</keyword>
<keyword evidence="1" id="KW-0472">Membrane</keyword>
<feature type="transmembrane region" description="Helical" evidence="1">
    <location>
        <begin position="16"/>
        <end position="35"/>
    </location>
</feature>
<evidence type="ECO:0000256" key="1">
    <source>
        <dbReference type="SAM" id="Phobius"/>
    </source>
</evidence>
<evidence type="ECO:0000313" key="3">
    <source>
        <dbReference type="Proteomes" id="UP000556026"/>
    </source>
</evidence>
<comment type="caution">
    <text evidence="2">The sequence shown here is derived from an EMBL/GenBank/DDBJ whole genome shotgun (WGS) entry which is preliminary data.</text>
</comment>
<dbReference type="InterPro" id="IPR007445">
    <property type="entry name" value="PilO"/>
</dbReference>
<dbReference type="Gene3D" id="3.30.70.60">
    <property type="match status" value="1"/>
</dbReference>
<keyword evidence="1" id="KW-1133">Transmembrane helix</keyword>
<accession>A0A6V8MHJ6</accession>
<dbReference type="RefSeq" id="WP_183354300.1">
    <property type="nucleotide sequence ID" value="NZ_BLXX01000004.1"/>
</dbReference>
<evidence type="ECO:0008006" key="4">
    <source>
        <dbReference type="Google" id="ProtNLM"/>
    </source>
</evidence>
<dbReference type="EMBL" id="BLXX01000004">
    <property type="protein sequence ID" value="GFO59471.1"/>
    <property type="molecule type" value="Genomic_DNA"/>
</dbReference>
<dbReference type="Pfam" id="PF04350">
    <property type="entry name" value="PilO"/>
    <property type="match status" value="1"/>
</dbReference>
<dbReference type="Proteomes" id="UP000556026">
    <property type="component" value="Unassembled WGS sequence"/>
</dbReference>
<name>A0A6V8MHJ6_9BACT</name>
<organism evidence="2 3">
    <name type="scientific">Geomonas silvestris</name>
    <dbReference type="NCBI Taxonomy" id="2740184"/>
    <lineage>
        <taxon>Bacteria</taxon>
        <taxon>Pseudomonadati</taxon>
        <taxon>Thermodesulfobacteriota</taxon>
        <taxon>Desulfuromonadia</taxon>
        <taxon>Geobacterales</taxon>
        <taxon>Geobacteraceae</taxon>
        <taxon>Geomonas</taxon>
    </lineage>
</organism>
<dbReference type="AlphaFoldDB" id="A0A6V8MHJ6"/>
<reference evidence="3" key="1">
    <citation type="submission" date="2020-06" db="EMBL/GenBank/DDBJ databases">
        <title>Draft genomic sequence of Geomonas sp. Red330.</title>
        <authorList>
            <person name="Itoh H."/>
            <person name="Zhenxing X."/>
            <person name="Ushijima N."/>
            <person name="Masuda Y."/>
            <person name="Shiratori Y."/>
            <person name="Senoo K."/>
        </authorList>
    </citation>
    <scope>NUCLEOTIDE SEQUENCE [LARGE SCALE GENOMIC DNA]</scope>
    <source>
        <strain evidence="3">Red330</strain>
    </source>
</reference>
<gene>
    <name evidence="2" type="ORF">GMST_17960</name>
</gene>
<dbReference type="InterPro" id="IPR014717">
    <property type="entry name" value="Transl_elong_EF1B/ribsomal_bS6"/>
</dbReference>
<proteinExistence type="predicted"/>
<protein>
    <recommendedName>
        <fullName evidence="4">Pilus assembly protein PilO</fullName>
    </recommendedName>
</protein>
<evidence type="ECO:0000313" key="2">
    <source>
        <dbReference type="EMBL" id="GFO59471.1"/>
    </source>
</evidence>
<dbReference type="GO" id="GO:0043107">
    <property type="term" value="P:type IV pilus-dependent motility"/>
    <property type="evidence" value="ECO:0007669"/>
    <property type="project" value="InterPro"/>
</dbReference>
<sequence length="183" mass="20261">MNVDVIKDIYAQRRRVFGLIFFLLLANLVIAVYVAQWQKPQLAKATLDWTARQQAALKGADRGEGARFRDNERDLAAFRERLIAKQDFAAFLSDLFGMAKANSLSIKGIGYKPGAVKDQPLVAYTIEFNLTGKYGGVKGFIADLARYPKLVALNSLTLGNASKTEELVDLKVQLTVYLKTEGA</sequence>